<reference evidence="1 2" key="1">
    <citation type="submission" date="2019-01" db="EMBL/GenBank/DDBJ databases">
        <title>Flavobacterium sp. nov.,isolated from freshwater.</title>
        <authorList>
            <person name="Zhang R."/>
            <person name="Du Z.-J."/>
        </authorList>
    </citation>
    <scope>NUCLEOTIDE SEQUENCE [LARGE SCALE GENOMIC DNA]</scope>
    <source>
        <strain evidence="1 2">1E403</strain>
    </source>
</reference>
<organism evidence="1 2">
    <name type="scientific">Flavobacterium cerinum</name>
    <dbReference type="NCBI Taxonomy" id="2502784"/>
    <lineage>
        <taxon>Bacteria</taxon>
        <taxon>Pseudomonadati</taxon>
        <taxon>Bacteroidota</taxon>
        <taxon>Flavobacteriia</taxon>
        <taxon>Flavobacteriales</taxon>
        <taxon>Flavobacteriaceae</taxon>
        <taxon>Flavobacterium</taxon>
    </lineage>
</organism>
<sequence length="153" mass="17112">MQNLKLVLSTFIAVSALVSCNSSNTNKGVVPEIKNNSTVIFTSGTWHVSNFVKDGIDKKESYAAYVFEFMPNHHVTAKRGDIIYKGSWEIINDGITDDAPVTDLDLILDFKRQANVSQLNGEWMIEEKAPLKVELNNISSDHNKVDHLAFQKS</sequence>
<dbReference type="PROSITE" id="PS51257">
    <property type="entry name" value="PROKAR_LIPOPROTEIN"/>
    <property type="match status" value="1"/>
</dbReference>
<protein>
    <recommendedName>
        <fullName evidence="3">Lipocalin-like domain-containing protein</fullName>
    </recommendedName>
</protein>
<dbReference type="RefSeq" id="WP_128390938.1">
    <property type="nucleotide sequence ID" value="NZ_SBII01000012.1"/>
</dbReference>
<name>A0A3S3TTC0_9FLAO</name>
<dbReference type="OrthoDB" id="826659at2"/>
<dbReference type="EMBL" id="SBII01000012">
    <property type="protein sequence ID" value="RWW92357.1"/>
    <property type="molecule type" value="Genomic_DNA"/>
</dbReference>
<evidence type="ECO:0000313" key="2">
    <source>
        <dbReference type="Proteomes" id="UP000287527"/>
    </source>
</evidence>
<proteinExistence type="predicted"/>
<accession>A0A3S3TTC0</accession>
<evidence type="ECO:0008006" key="3">
    <source>
        <dbReference type="Google" id="ProtNLM"/>
    </source>
</evidence>
<keyword evidence="2" id="KW-1185">Reference proteome</keyword>
<dbReference type="AlphaFoldDB" id="A0A3S3TTC0"/>
<evidence type="ECO:0000313" key="1">
    <source>
        <dbReference type="EMBL" id="RWW92357.1"/>
    </source>
</evidence>
<dbReference type="Proteomes" id="UP000287527">
    <property type="component" value="Unassembled WGS sequence"/>
</dbReference>
<comment type="caution">
    <text evidence="1">The sequence shown here is derived from an EMBL/GenBank/DDBJ whole genome shotgun (WGS) entry which is preliminary data.</text>
</comment>
<gene>
    <name evidence="1" type="ORF">EPI11_15720</name>
</gene>